<dbReference type="AlphaFoldDB" id="A0A8H6HUX7"/>
<dbReference type="Proteomes" id="UP000521943">
    <property type="component" value="Unassembled WGS sequence"/>
</dbReference>
<proteinExistence type="predicted"/>
<evidence type="ECO:0000313" key="3">
    <source>
        <dbReference type="Proteomes" id="UP000521943"/>
    </source>
</evidence>
<keyword evidence="1" id="KW-0732">Signal</keyword>
<feature type="non-terminal residue" evidence="2">
    <location>
        <position position="1"/>
    </location>
</feature>
<feature type="chain" id="PRO_5034946777" evidence="1">
    <location>
        <begin position="22"/>
        <end position="57"/>
    </location>
</feature>
<protein>
    <submittedName>
        <fullName evidence="2">Uncharacterized protein</fullName>
    </submittedName>
</protein>
<organism evidence="2 3">
    <name type="scientific">Ephemerocybe angulata</name>
    <dbReference type="NCBI Taxonomy" id="980116"/>
    <lineage>
        <taxon>Eukaryota</taxon>
        <taxon>Fungi</taxon>
        <taxon>Dikarya</taxon>
        <taxon>Basidiomycota</taxon>
        <taxon>Agaricomycotina</taxon>
        <taxon>Agaricomycetes</taxon>
        <taxon>Agaricomycetidae</taxon>
        <taxon>Agaricales</taxon>
        <taxon>Agaricineae</taxon>
        <taxon>Psathyrellaceae</taxon>
        <taxon>Ephemerocybe</taxon>
    </lineage>
</organism>
<evidence type="ECO:0000313" key="2">
    <source>
        <dbReference type="EMBL" id="KAF6753654.1"/>
    </source>
</evidence>
<evidence type="ECO:0000256" key="1">
    <source>
        <dbReference type="SAM" id="SignalP"/>
    </source>
</evidence>
<feature type="non-terminal residue" evidence="2">
    <location>
        <position position="57"/>
    </location>
</feature>
<reference evidence="2 3" key="1">
    <citation type="submission" date="2020-07" db="EMBL/GenBank/DDBJ databases">
        <title>Comparative genomics of pyrophilous fungi reveals a link between fire events and developmental genes.</title>
        <authorList>
            <consortium name="DOE Joint Genome Institute"/>
            <person name="Steindorff A.S."/>
            <person name="Carver A."/>
            <person name="Calhoun S."/>
            <person name="Stillman K."/>
            <person name="Liu H."/>
            <person name="Lipzen A."/>
            <person name="Pangilinan J."/>
            <person name="Labutti K."/>
            <person name="Bruns T.D."/>
            <person name="Grigoriev I.V."/>
        </authorList>
    </citation>
    <scope>NUCLEOTIDE SEQUENCE [LARGE SCALE GENOMIC DNA]</scope>
    <source>
        <strain evidence="2 3">CBS 144469</strain>
    </source>
</reference>
<gene>
    <name evidence="2" type="ORF">DFP72DRAFT_756408</name>
</gene>
<accession>A0A8H6HUX7</accession>
<sequence length="57" mass="6230">LTITLFLLATTCLIWAGQVQALIRFHCAQLVTERLDPLVTPGVVSPHLHQVIGGVRL</sequence>
<dbReference type="EMBL" id="JACGCI010000038">
    <property type="protein sequence ID" value="KAF6753654.1"/>
    <property type="molecule type" value="Genomic_DNA"/>
</dbReference>
<name>A0A8H6HUX7_9AGAR</name>
<comment type="caution">
    <text evidence="2">The sequence shown here is derived from an EMBL/GenBank/DDBJ whole genome shotgun (WGS) entry which is preliminary data.</text>
</comment>
<keyword evidence="3" id="KW-1185">Reference proteome</keyword>
<dbReference type="OrthoDB" id="4773550at2759"/>
<feature type="signal peptide" evidence="1">
    <location>
        <begin position="1"/>
        <end position="21"/>
    </location>
</feature>